<evidence type="ECO:0000256" key="3">
    <source>
        <dbReference type="ARBA" id="ARBA00023163"/>
    </source>
</evidence>
<keyword evidence="3" id="KW-0804">Transcription</keyword>
<dbReference type="EMBL" id="VYKK01000022">
    <property type="protein sequence ID" value="KAA8999783.1"/>
    <property type="molecule type" value="Genomic_DNA"/>
</dbReference>
<dbReference type="OrthoDB" id="34294at2"/>
<evidence type="ECO:0000256" key="1">
    <source>
        <dbReference type="ARBA" id="ARBA00023015"/>
    </source>
</evidence>
<keyword evidence="2" id="KW-0238">DNA-binding</keyword>
<protein>
    <submittedName>
        <fullName evidence="5">Lrp/AsnC family transcriptional regulator</fullName>
    </submittedName>
</protein>
<dbReference type="InterPro" id="IPR011008">
    <property type="entry name" value="Dimeric_a/b-barrel"/>
</dbReference>
<keyword evidence="6" id="KW-1185">Reference proteome</keyword>
<dbReference type="GO" id="GO:0005829">
    <property type="term" value="C:cytosol"/>
    <property type="evidence" value="ECO:0007669"/>
    <property type="project" value="TreeGrafter"/>
</dbReference>
<dbReference type="SMART" id="SM00344">
    <property type="entry name" value="HTH_ASNC"/>
    <property type="match status" value="1"/>
</dbReference>
<evidence type="ECO:0000256" key="2">
    <source>
        <dbReference type="ARBA" id="ARBA00023125"/>
    </source>
</evidence>
<dbReference type="PROSITE" id="PS00519">
    <property type="entry name" value="HTH_ASNC_1"/>
    <property type="match status" value="1"/>
</dbReference>
<dbReference type="Proteomes" id="UP000367750">
    <property type="component" value="Unassembled WGS sequence"/>
</dbReference>
<keyword evidence="1" id="KW-0805">Transcription regulation</keyword>
<accession>A0A5J5G0A7</accession>
<evidence type="ECO:0000313" key="6">
    <source>
        <dbReference type="Proteomes" id="UP000367750"/>
    </source>
</evidence>
<dbReference type="GO" id="GO:0043200">
    <property type="term" value="P:response to amino acid"/>
    <property type="evidence" value="ECO:0007669"/>
    <property type="project" value="TreeGrafter"/>
</dbReference>
<dbReference type="PANTHER" id="PTHR30154">
    <property type="entry name" value="LEUCINE-RESPONSIVE REGULATORY PROTEIN"/>
    <property type="match status" value="1"/>
</dbReference>
<organism evidence="5 6">
    <name type="scientific">Paenibacillus spiritus</name>
    <dbReference type="NCBI Taxonomy" id="2496557"/>
    <lineage>
        <taxon>Bacteria</taxon>
        <taxon>Bacillati</taxon>
        <taxon>Bacillota</taxon>
        <taxon>Bacilli</taxon>
        <taxon>Bacillales</taxon>
        <taxon>Paenibacillaceae</taxon>
        <taxon>Paenibacillus</taxon>
    </lineage>
</organism>
<dbReference type="CDD" id="cd00090">
    <property type="entry name" value="HTH_ARSR"/>
    <property type="match status" value="1"/>
</dbReference>
<comment type="caution">
    <text evidence="5">The sequence shown here is derived from an EMBL/GenBank/DDBJ whole genome shotgun (WGS) entry which is preliminary data.</text>
</comment>
<dbReference type="SUPFAM" id="SSF46785">
    <property type="entry name" value="Winged helix' DNA-binding domain"/>
    <property type="match status" value="1"/>
</dbReference>
<name>A0A5J5G0A7_9BACL</name>
<dbReference type="GO" id="GO:0043565">
    <property type="term" value="F:sequence-specific DNA binding"/>
    <property type="evidence" value="ECO:0007669"/>
    <property type="project" value="InterPro"/>
</dbReference>
<dbReference type="InterPro" id="IPR011991">
    <property type="entry name" value="ArsR-like_HTH"/>
</dbReference>
<evidence type="ECO:0000259" key="4">
    <source>
        <dbReference type="PROSITE" id="PS50956"/>
    </source>
</evidence>
<sequence>MDATDLRILQILMKQGRMTWSELAAGLGLSPPAAAERVRRLEEQGVIRGYCAQIDPDRAGCPLAALIAVSLERPEHRQSFLDYVRETAEIQECHHTAGDDDYLLKVRCRDTRDLERIISEEIKSLPGIIRTRTTIILGTVKETPNIPLPAAGTSAS</sequence>
<reference evidence="5 6" key="1">
    <citation type="submission" date="2019-09" db="EMBL/GenBank/DDBJ databases">
        <title>Bacillus ochoae sp. nov., Paenibacillus whitsoniae sp. nov., Paenibacillus spiritus sp. nov. Isolated from the Mars Exploration Rover during spacecraft assembly.</title>
        <authorList>
            <person name="Seuylemezian A."/>
            <person name="Vaishampayan P."/>
        </authorList>
    </citation>
    <scope>NUCLEOTIDE SEQUENCE [LARGE SCALE GENOMIC DNA]</scope>
    <source>
        <strain evidence="5 6">MER_111</strain>
    </source>
</reference>
<dbReference type="AlphaFoldDB" id="A0A5J5G0A7"/>
<dbReference type="InterPro" id="IPR000485">
    <property type="entry name" value="AsnC-type_HTH_dom"/>
</dbReference>
<dbReference type="SUPFAM" id="SSF54909">
    <property type="entry name" value="Dimeric alpha+beta barrel"/>
    <property type="match status" value="1"/>
</dbReference>
<dbReference type="InterPro" id="IPR036390">
    <property type="entry name" value="WH_DNA-bd_sf"/>
</dbReference>
<dbReference type="InterPro" id="IPR019888">
    <property type="entry name" value="Tscrpt_reg_AsnC-like"/>
</dbReference>
<feature type="domain" description="HTH asnC-type" evidence="4">
    <location>
        <begin position="1"/>
        <end position="62"/>
    </location>
</feature>
<dbReference type="PANTHER" id="PTHR30154:SF53">
    <property type="entry name" value="HTH-TYPE TRANSCRIPTIONAL REGULATOR LRPC"/>
    <property type="match status" value="1"/>
</dbReference>
<dbReference type="PRINTS" id="PR00033">
    <property type="entry name" value="HTHASNC"/>
</dbReference>
<proteinExistence type="predicted"/>
<dbReference type="InterPro" id="IPR036388">
    <property type="entry name" value="WH-like_DNA-bd_sf"/>
</dbReference>
<dbReference type="Pfam" id="PF13412">
    <property type="entry name" value="HTH_24"/>
    <property type="match status" value="1"/>
</dbReference>
<dbReference type="Pfam" id="PF01037">
    <property type="entry name" value="AsnC_trans_reg"/>
    <property type="match status" value="1"/>
</dbReference>
<dbReference type="InterPro" id="IPR019885">
    <property type="entry name" value="Tscrpt_reg_HTH_AsnC-type_CS"/>
</dbReference>
<gene>
    <name evidence="5" type="ORF">F4V43_15780</name>
</gene>
<dbReference type="InterPro" id="IPR019887">
    <property type="entry name" value="Tscrpt_reg_AsnC/Lrp_C"/>
</dbReference>
<dbReference type="Gene3D" id="1.10.10.10">
    <property type="entry name" value="Winged helix-like DNA-binding domain superfamily/Winged helix DNA-binding domain"/>
    <property type="match status" value="1"/>
</dbReference>
<evidence type="ECO:0000313" key="5">
    <source>
        <dbReference type="EMBL" id="KAA8999783.1"/>
    </source>
</evidence>
<dbReference type="Gene3D" id="3.30.70.920">
    <property type="match status" value="1"/>
</dbReference>
<dbReference type="PROSITE" id="PS50956">
    <property type="entry name" value="HTH_ASNC_2"/>
    <property type="match status" value="1"/>
</dbReference>
<dbReference type="RefSeq" id="WP_150459215.1">
    <property type="nucleotide sequence ID" value="NZ_VYKK01000022.1"/>
</dbReference>